<dbReference type="GeneID" id="8926722"/>
<feature type="region of interest" description="Disordered" evidence="1">
    <location>
        <begin position="1"/>
        <end position="78"/>
    </location>
</feature>
<evidence type="ECO:0000313" key="2">
    <source>
        <dbReference type="EMBL" id="ELY25058.1"/>
    </source>
</evidence>
<gene>
    <name evidence="2" type="ORF">C498_16823</name>
</gene>
<sequence length="146" mass="15116">MPEDGETPSPPSPGDTFVRDAGVPNMGATANHAAAEGAPAEESVGSSSTLRDMVLSTEPKRSLDEIESPWAPERGGPKRVFRGFQKMGDIDGMPAGFDVVVGLAETAVLILDHVEEQNDGDQSDDAGQNDEDLDDDLAPLAGVGGA</sequence>
<dbReference type="Proteomes" id="UP000011532">
    <property type="component" value="Unassembled WGS sequence"/>
</dbReference>
<dbReference type="RefSeq" id="WP_004044548.1">
    <property type="nucleotide sequence ID" value="NC_013967.1"/>
</dbReference>
<reference evidence="2 3" key="2">
    <citation type="journal article" date="2014" name="PLoS Genet.">
        <title>Phylogenetically driven sequencing of extremely halophilic archaea reveals strategies for static and dynamic osmo-response.</title>
        <authorList>
            <person name="Becker E.A."/>
            <person name="Seitzer P.M."/>
            <person name="Tritt A."/>
            <person name="Larsen D."/>
            <person name="Krusor M."/>
            <person name="Yao A.I."/>
            <person name="Wu D."/>
            <person name="Madern D."/>
            <person name="Eisen J.A."/>
            <person name="Darling A.E."/>
            <person name="Facciotti M.T."/>
        </authorList>
    </citation>
    <scope>NUCLEOTIDE SEQUENCE [LARGE SCALE GENOMIC DNA]</scope>
    <source>
        <strain evidence="3">ATCC 29605 / DSM 3757 / JCM 8879 / NBRC 14742 / NCIMB 2012 / VKM B-1768 / DS2</strain>
    </source>
</reference>
<dbReference type="AlphaFoldDB" id="A0A384LDA8"/>
<protein>
    <submittedName>
        <fullName evidence="2">Uncharacterized protein</fullName>
    </submittedName>
</protein>
<evidence type="ECO:0000256" key="1">
    <source>
        <dbReference type="SAM" id="MobiDB-lite"/>
    </source>
</evidence>
<accession>A0A384LDA8</accession>
<feature type="compositionally biased region" description="Acidic residues" evidence="1">
    <location>
        <begin position="117"/>
        <end position="137"/>
    </location>
</feature>
<proteinExistence type="predicted"/>
<organism evidence="2 3">
    <name type="scientific">Haloferax volcanii (strain ATCC 29605 / DSM 3757 / JCM 8879 / NBRC 14742 / NCIMB 2012 / VKM B-1768 / DS2)</name>
    <name type="common">Halobacterium volcanii</name>
    <dbReference type="NCBI Taxonomy" id="309800"/>
    <lineage>
        <taxon>Archaea</taxon>
        <taxon>Methanobacteriati</taxon>
        <taxon>Methanobacteriota</taxon>
        <taxon>Stenosarchaea group</taxon>
        <taxon>Halobacteria</taxon>
        <taxon>Halobacteriales</taxon>
        <taxon>Haloferacaceae</taxon>
        <taxon>Haloferax</taxon>
    </lineage>
</organism>
<dbReference type="OrthoDB" id="291334at2157"/>
<feature type="compositionally biased region" description="Low complexity" evidence="1">
    <location>
        <begin position="27"/>
        <end position="48"/>
    </location>
</feature>
<evidence type="ECO:0000313" key="3">
    <source>
        <dbReference type="Proteomes" id="UP000011532"/>
    </source>
</evidence>
<name>A0A384LDA8_HALVD</name>
<dbReference type="EMBL" id="AOHU01000102">
    <property type="protein sequence ID" value="ELY25058.1"/>
    <property type="molecule type" value="Genomic_DNA"/>
</dbReference>
<reference evidence="3" key="1">
    <citation type="submission" date="2012-11" db="EMBL/GenBank/DDBJ databases">
        <authorList>
            <person name="Becker E.A."/>
            <person name="Seitzer P."/>
            <person name="Tritt A."/>
            <person name="Larsen D."/>
            <person name="Yao A."/>
            <person name="Wu D."/>
            <person name="Darling A."/>
            <person name="Eisen J.A."/>
            <person name="Facciotti M.T."/>
        </authorList>
    </citation>
    <scope>NUCLEOTIDE SEQUENCE [LARGE SCALE GENOMIC DNA]</scope>
    <source>
        <strain evidence="3">ATCC 29605 / DSM 3757 / JCM 8879 / NBRC 14742 / NCIMB 2012 / VKM B-1768 / DS2</strain>
    </source>
</reference>
<feature type="region of interest" description="Disordered" evidence="1">
    <location>
        <begin position="114"/>
        <end position="146"/>
    </location>
</feature>
<comment type="caution">
    <text evidence="2">The sequence shown here is derived from an EMBL/GenBank/DDBJ whole genome shotgun (WGS) entry which is preliminary data.</text>
</comment>